<comment type="caution">
    <text evidence="1">The sequence shown here is derived from an EMBL/GenBank/DDBJ whole genome shotgun (WGS) entry which is preliminary data.</text>
</comment>
<accession>A0A8H5EBT5</accession>
<dbReference type="AlphaFoldDB" id="A0A8H5EBT5"/>
<proteinExistence type="predicted"/>
<reference evidence="1 2" key="1">
    <citation type="journal article" date="2020" name="BMC Genomics">
        <title>Correction to: Identification and distribution of gene clusters required for synthesis of sphingolipid metabolism inhibitors in diverse species of the filamentous fungus Fusarium.</title>
        <authorList>
            <person name="Kim H.S."/>
            <person name="Lohmar J.M."/>
            <person name="Busman M."/>
            <person name="Brown D.W."/>
            <person name="Naumann T.A."/>
            <person name="Divon H.H."/>
            <person name="Lysoe E."/>
            <person name="Uhlig S."/>
            <person name="Proctor R.H."/>
        </authorList>
    </citation>
    <scope>NUCLEOTIDE SEQUENCE [LARGE SCALE GENOMIC DNA]</scope>
    <source>
        <strain evidence="1 2">NRRL 25214</strain>
    </source>
</reference>
<name>A0A8H5EBT5_9HYPO</name>
<organism evidence="1 2">
    <name type="scientific">Fusarium anthophilum</name>
    <dbReference type="NCBI Taxonomy" id="48485"/>
    <lineage>
        <taxon>Eukaryota</taxon>
        <taxon>Fungi</taxon>
        <taxon>Dikarya</taxon>
        <taxon>Ascomycota</taxon>
        <taxon>Pezizomycotina</taxon>
        <taxon>Sordariomycetes</taxon>
        <taxon>Hypocreomycetidae</taxon>
        <taxon>Hypocreales</taxon>
        <taxon>Nectriaceae</taxon>
        <taxon>Fusarium</taxon>
        <taxon>Fusarium fujikuroi species complex</taxon>
    </lineage>
</organism>
<evidence type="ECO:0000313" key="1">
    <source>
        <dbReference type="EMBL" id="KAF5254510.1"/>
    </source>
</evidence>
<protein>
    <submittedName>
        <fullName evidence="1">Uncharacterized protein</fullName>
    </submittedName>
</protein>
<gene>
    <name evidence="1" type="ORF">FANTH_768</name>
</gene>
<dbReference type="EMBL" id="JABEVY010000020">
    <property type="protein sequence ID" value="KAF5254510.1"/>
    <property type="molecule type" value="Genomic_DNA"/>
</dbReference>
<evidence type="ECO:0000313" key="2">
    <source>
        <dbReference type="Proteomes" id="UP000573603"/>
    </source>
</evidence>
<keyword evidence="2" id="KW-1185">Reference proteome</keyword>
<sequence>MKYSTISLISATILGVFARFKAIDIRSVAQVHPTPPTTLASSRGLHQDRFALEGSTLLTCPAPVSTTCTSWTRGINSYTDEDGKMDKAMIYGEISGIISKISKSVKLPFPGSGILLAIFAIMTICKTRLKNCFNFFVKQTETAMNNALEHVKPTKQVTKSSPRFAIMLAFSTLHGAIDVRSTTQQDSMSSTSLAPNVEVPSEMGTLTIDSSLELETLFSFIDQSS</sequence>
<dbReference type="Proteomes" id="UP000573603">
    <property type="component" value="Unassembled WGS sequence"/>
</dbReference>